<protein>
    <recommendedName>
        <fullName evidence="9">MSP domain-containing protein</fullName>
    </recommendedName>
</protein>
<organism evidence="10 11">
    <name type="scientific">Urochloa decumbens</name>
    <dbReference type="NCBI Taxonomy" id="240449"/>
    <lineage>
        <taxon>Eukaryota</taxon>
        <taxon>Viridiplantae</taxon>
        <taxon>Streptophyta</taxon>
        <taxon>Embryophyta</taxon>
        <taxon>Tracheophyta</taxon>
        <taxon>Spermatophyta</taxon>
        <taxon>Magnoliopsida</taxon>
        <taxon>Liliopsida</taxon>
        <taxon>Poales</taxon>
        <taxon>Poaceae</taxon>
        <taxon>PACMAD clade</taxon>
        <taxon>Panicoideae</taxon>
        <taxon>Panicodae</taxon>
        <taxon>Paniceae</taxon>
        <taxon>Melinidinae</taxon>
        <taxon>Urochloa</taxon>
    </lineage>
</organism>
<reference evidence="11" key="1">
    <citation type="submission" date="2024-06" db="EMBL/GenBank/DDBJ databases">
        <authorList>
            <person name="Ryan C."/>
        </authorList>
    </citation>
    <scope>NUCLEOTIDE SEQUENCE [LARGE SCALE GENOMIC DNA]</scope>
</reference>
<dbReference type="GO" id="GO:0016020">
    <property type="term" value="C:membrane"/>
    <property type="evidence" value="ECO:0007669"/>
    <property type="project" value="UniProtKB-SubCell"/>
</dbReference>
<dbReference type="InterPro" id="IPR016763">
    <property type="entry name" value="VAP"/>
</dbReference>
<evidence type="ECO:0000256" key="8">
    <source>
        <dbReference type="SAM" id="Phobius"/>
    </source>
</evidence>
<evidence type="ECO:0000256" key="5">
    <source>
        <dbReference type="ARBA" id="ARBA00023136"/>
    </source>
</evidence>
<dbReference type="AlphaFoldDB" id="A0ABC9D3H3"/>
<feature type="transmembrane region" description="Helical" evidence="8">
    <location>
        <begin position="254"/>
        <end position="274"/>
    </location>
</feature>
<dbReference type="PIRSF" id="PIRSF019693">
    <property type="entry name" value="VAMP-associated"/>
    <property type="match status" value="1"/>
</dbReference>
<feature type="region of interest" description="Disordered" evidence="7">
    <location>
        <begin position="160"/>
        <end position="189"/>
    </location>
</feature>
<evidence type="ECO:0000256" key="2">
    <source>
        <dbReference type="ARBA" id="ARBA00008932"/>
    </source>
</evidence>
<keyword evidence="11" id="KW-1185">Reference proteome</keyword>
<reference evidence="10 11" key="2">
    <citation type="submission" date="2024-10" db="EMBL/GenBank/DDBJ databases">
        <authorList>
            <person name="Ryan C."/>
        </authorList>
    </citation>
    <scope>NUCLEOTIDE SEQUENCE [LARGE SCALE GENOMIC DNA]</scope>
</reference>
<keyword evidence="5 8" id="KW-0472">Membrane</keyword>
<sequence>MGSNSMELLGIEPLELQFPFELKKQISCSMQLTNRTDDYIGFKVKTTSPKKYCVRPNSGIVPPRSTSDVIGNSNLISFPASSFYMGSPPIVLVMLDALSNFLVTMQAQKEEPLDMQCKDKFLVQSVIVAEGTLPKDITGDLFTKQSGNVVDEVKLKVVYVPPPKPPSPVREGSEEGSSPRPSLSDGSTLNYQETTRESDEAAIKAQKGQEGFTPETSALISKLTEERNSAIQQNNKLREELDLVRRELSKQNDGFSLVVVAVIALLGILLGFIMKR</sequence>
<feature type="domain" description="MSP" evidence="9">
    <location>
        <begin position="8"/>
        <end position="160"/>
    </location>
</feature>
<dbReference type="InterPro" id="IPR008962">
    <property type="entry name" value="PapD-like_sf"/>
</dbReference>
<evidence type="ECO:0000256" key="7">
    <source>
        <dbReference type="SAM" id="MobiDB-lite"/>
    </source>
</evidence>
<dbReference type="SUPFAM" id="SSF49354">
    <property type="entry name" value="PapD-like"/>
    <property type="match status" value="2"/>
</dbReference>
<evidence type="ECO:0000256" key="4">
    <source>
        <dbReference type="ARBA" id="ARBA00022989"/>
    </source>
</evidence>
<dbReference type="PANTHER" id="PTHR10809">
    <property type="entry name" value="VESICLE-ASSOCIATED MEMBRANE PROTEIN-ASSOCIATED PROTEIN"/>
    <property type="match status" value="1"/>
</dbReference>
<dbReference type="Proteomes" id="UP001497457">
    <property type="component" value="Chromosome 31b"/>
</dbReference>
<dbReference type="Gene3D" id="2.60.40.10">
    <property type="entry name" value="Immunoglobulins"/>
    <property type="match status" value="1"/>
</dbReference>
<gene>
    <name evidence="10" type="ORF">URODEC1_LOCUS81255</name>
</gene>
<keyword evidence="6" id="KW-0175">Coiled coil</keyword>
<evidence type="ECO:0000256" key="1">
    <source>
        <dbReference type="ARBA" id="ARBA00004211"/>
    </source>
</evidence>
<name>A0ABC9D3H3_9POAL</name>
<dbReference type="EMBL" id="OZ075141">
    <property type="protein sequence ID" value="CAL5030810.1"/>
    <property type="molecule type" value="Genomic_DNA"/>
</dbReference>
<keyword evidence="3 8" id="KW-0812">Transmembrane</keyword>
<evidence type="ECO:0000259" key="9">
    <source>
        <dbReference type="PROSITE" id="PS50202"/>
    </source>
</evidence>
<comment type="subcellular location">
    <subcellularLocation>
        <location evidence="1">Membrane</location>
        <topology evidence="1">Single-pass type IV membrane protein</topology>
    </subcellularLocation>
</comment>
<evidence type="ECO:0000256" key="6">
    <source>
        <dbReference type="SAM" id="Coils"/>
    </source>
</evidence>
<dbReference type="InterPro" id="IPR013783">
    <property type="entry name" value="Ig-like_fold"/>
</dbReference>
<proteinExistence type="inferred from homology"/>
<dbReference type="InterPro" id="IPR000535">
    <property type="entry name" value="MSP_dom"/>
</dbReference>
<keyword evidence="4 8" id="KW-1133">Transmembrane helix</keyword>
<dbReference type="PROSITE" id="PS50202">
    <property type="entry name" value="MSP"/>
    <property type="match status" value="1"/>
</dbReference>
<evidence type="ECO:0000313" key="10">
    <source>
        <dbReference type="EMBL" id="CAL5030810.1"/>
    </source>
</evidence>
<dbReference type="Pfam" id="PF00635">
    <property type="entry name" value="Motile_Sperm"/>
    <property type="match status" value="1"/>
</dbReference>
<comment type="similarity">
    <text evidence="2">Belongs to the VAMP-associated protein (VAP) (TC 9.B.17) family.</text>
</comment>
<evidence type="ECO:0000313" key="11">
    <source>
        <dbReference type="Proteomes" id="UP001497457"/>
    </source>
</evidence>
<evidence type="ECO:0000256" key="3">
    <source>
        <dbReference type="ARBA" id="ARBA00022692"/>
    </source>
</evidence>
<feature type="coiled-coil region" evidence="6">
    <location>
        <begin position="220"/>
        <end position="254"/>
    </location>
</feature>
<accession>A0ABC9D3H3</accession>
<dbReference type="PANTHER" id="PTHR10809:SF6">
    <property type="entry name" value="AT11025P-RELATED"/>
    <property type="match status" value="1"/>
</dbReference>